<dbReference type="PANTHER" id="PTHR24401:SF29">
    <property type="entry name" value="SI:CH211-243P7.3-RELATED"/>
    <property type="match status" value="1"/>
</dbReference>
<evidence type="ECO:0000259" key="2">
    <source>
        <dbReference type="Pfam" id="PF20499"/>
    </source>
</evidence>
<evidence type="ECO:0000256" key="1">
    <source>
        <dbReference type="SAM" id="MobiDB-lite"/>
    </source>
</evidence>
<feature type="domain" description="DUF6729" evidence="2">
    <location>
        <begin position="346"/>
        <end position="576"/>
    </location>
</feature>
<feature type="compositionally biased region" description="Pro residues" evidence="1">
    <location>
        <begin position="321"/>
        <end position="334"/>
    </location>
</feature>
<keyword evidence="4" id="KW-1185">Reference proteome</keyword>
<reference evidence="3 4" key="1">
    <citation type="submission" date="2021-06" db="EMBL/GenBank/DDBJ databases">
        <authorList>
            <person name="Palmer J.M."/>
        </authorList>
    </citation>
    <scope>NUCLEOTIDE SEQUENCE [LARGE SCALE GENOMIC DNA]</scope>
    <source>
        <strain evidence="3 4">CL_MEX2019</strain>
        <tissue evidence="3">Muscle</tissue>
    </source>
</reference>
<name>A0ABU7D4W2_9TELE</name>
<accession>A0ABU7D4W2</accession>
<organism evidence="3 4">
    <name type="scientific">Characodon lateralis</name>
    <dbReference type="NCBI Taxonomy" id="208331"/>
    <lineage>
        <taxon>Eukaryota</taxon>
        <taxon>Metazoa</taxon>
        <taxon>Chordata</taxon>
        <taxon>Craniata</taxon>
        <taxon>Vertebrata</taxon>
        <taxon>Euteleostomi</taxon>
        <taxon>Actinopterygii</taxon>
        <taxon>Neopterygii</taxon>
        <taxon>Teleostei</taxon>
        <taxon>Neoteleostei</taxon>
        <taxon>Acanthomorphata</taxon>
        <taxon>Ovalentaria</taxon>
        <taxon>Atherinomorphae</taxon>
        <taxon>Cyprinodontiformes</taxon>
        <taxon>Goodeidae</taxon>
        <taxon>Characodon</taxon>
    </lineage>
</organism>
<protein>
    <recommendedName>
        <fullName evidence="2">DUF6729 domain-containing protein</fullName>
    </recommendedName>
</protein>
<sequence>MYAHPLFRRTPQGRLLMGPTEEANRSEIVVPGRARRKEEVLSEATAFVRQNGGDPGDQFLVLAHCKIQFGKHQGQRFRWLLENSLGYAVYLVSSIMGEEERDNPLSASKHLFLRYTSQIREIGEAVEVYQKKQAMLQEAQRTGDSGCLMVEFGDFKGRSMKEVYEDRSKEAQALITYLKKAKARPKTNMALLKTYVLKRQASAPTHLPTVTVSAPSTAVPTATVTAPPAATQSRPLTAASVKALLARGKHLSPSQLAQKIMLPAKPCQPSLSESAARRQLFTCDTAAGEFFEEEDDQEMVTVASQAEEQLPQAAAASRGPAPDPAPPALWTPGPVFQPPAELPAHWKDQLPSFQQDWIRKSLFRADKKTGKPELMPHPNFWWYPPQPPTIFTQPPSSPDVFFCRPLFLWMPLKMWLIPLACVQPACNNHRLTAAGLYRTVRKVLDIDGWYDMATEYLECKGCKKKYPAWSEEILGQLDMGHRRKFPAILTYRYSCDYRVVIMMRERTHGNSVTQLYKKLQEEHSAAWTRRALEYLTACEPFTDSSIIEPPVFSAPPPLLPLPKPKWLLSVYARDVLSRLPEVRAKITSVFGSVLKMDSTKK</sequence>
<gene>
    <name evidence="3" type="ORF">CHARACLAT_032752</name>
</gene>
<dbReference type="InterPro" id="IPR046616">
    <property type="entry name" value="DUF6729"/>
</dbReference>
<evidence type="ECO:0000313" key="3">
    <source>
        <dbReference type="EMBL" id="MED6269401.1"/>
    </source>
</evidence>
<dbReference type="PANTHER" id="PTHR24401">
    <property type="entry name" value="SI:CH211-243P7.3-RELATED"/>
    <property type="match status" value="1"/>
</dbReference>
<feature type="non-terminal residue" evidence="3">
    <location>
        <position position="601"/>
    </location>
</feature>
<comment type="caution">
    <text evidence="3">The sequence shown here is derived from an EMBL/GenBank/DDBJ whole genome shotgun (WGS) entry which is preliminary data.</text>
</comment>
<proteinExistence type="predicted"/>
<dbReference type="Pfam" id="PF20499">
    <property type="entry name" value="DUF6729"/>
    <property type="match status" value="1"/>
</dbReference>
<evidence type="ECO:0000313" key="4">
    <source>
        <dbReference type="Proteomes" id="UP001352852"/>
    </source>
</evidence>
<dbReference type="Proteomes" id="UP001352852">
    <property type="component" value="Unassembled WGS sequence"/>
</dbReference>
<feature type="region of interest" description="Disordered" evidence="1">
    <location>
        <begin position="309"/>
        <end position="334"/>
    </location>
</feature>
<dbReference type="EMBL" id="JAHUTJ010014292">
    <property type="protein sequence ID" value="MED6269401.1"/>
    <property type="molecule type" value="Genomic_DNA"/>
</dbReference>